<evidence type="ECO:0000313" key="16">
    <source>
        <dbReference type="Proteomes" id="UP000429607"/>
    </source>
</evidence>
<comment type="cofactor">
    <cofactor evidence="11">
        <name>FAD</name>
        <dbReference type="ChEBI" id="CHEBI:57692"/>
    </cofactor>
    <text evidence="11">Binds 1 FAD per subunit.</text>
</comment>
<evidence type="ECO:0000256" key="1">
    <source>
        <dbReference type="ARBA" id="ARBA00002600"/>
    </source>
</evidence>
<dbReference type="InterPro" id="IPR004572">
    <property type="entry name" value="Protoporphyrinogen_oxidase"/>
</dbReference>
<dbReference type="Gene3D" id="3.50.50.60">
    <property type="entry name" value="FAD/NAD(P)-binding domain"/>
    <property type="match status" value="1"/>
</dbReference>
<dbReference type="SUPFAM" id="SSF54373">
    <property type="entry name" value="FAD-linked reductases, C-terminal domain"/>
    <property type="match status" value="1"/>
</dbReference>
<comment type="similarity">
    <text evidence="3 11">Belongs to the protoporphyrinogen/coproporphyrinogen oxidase family. Protoporphyrinogen oxidase subfamily.</text>
</comment>
<dbReference type="GO" id="GO:0004729">
    <property type="term" value="F:oxygen-dependent protoporphyrinogen oxidase activity"/>
    <property type="evidence" value="ECO:0007669"/>
    <property type="project" value="UniProtKB-UniRule"/>
</dbReference>
<dbReference type="GO" id="GO:0006782">
    <property type="term" value="P:protoporphyrinogen IX biosynthetic process"/>
    <property type="evidence" value="ECO:0007669"/>
    <property type="project" value="UniProtKB-UniRule"/>
</dbReference>
<dbReference type="Proteomes" id="UP000434957">
    <property type="component" value="Unassembled WGS sequence"/>
</dbReference>
<dbReference type="EMBL" id="QXFU01000038">
    <property type="protein sequence ID" value="KAE9046942.1"/>
    <property type="molecule type" value="Genomic_DNA"/>
</dbReference>
<dbReference type="PANTHER" id="PTHR42923">
    <property type="entry name" value="PROTOPORPHYRINOGEN OXIDASE"/>
    <property type="match status" value="1"/>
</dbReference>
<comment type="caution">
    <text evidence="13">The sequence shown here is derived from an EMBL/GenBank/DDBJ whole genome shotgun (WGS) entry which is preliminary data.</text>
</comment>
<comment type="pathway">
    <text evidence="2 11">Porphyrin-containing compound metabolism; protoporphyrin-IX biosynthesis; protoporphyrin-IX from protoporphyrinogen-IX: step 1/1.</text>
</comment>
<keyword evidence="9 11" id="KW-0627">Porphyrin biosynthesis</keyword>
<evidence type="ECO:0000256" key="6">
    <source>
        <dbReference type="ARBA" id="ARBA00022827"/>
    </source>
</evidence>
<dbReference type="NCBIfam" id="TIGR00562">
    <property type="entry name" value="proto_IX_ox"/>
    <property type="match status" value="1"/>
</dbReference>
<evidence type="ECO:0000256" key="11">
    <source>
        <dbReference type="RuleBase" id="RU367069"/>
    </source>
</evidence>
<dbReference type="OrthoDB" id="419752at2759"/>
<keyword evidence="5 11" id="KW-0285">Flavoprotein</keyword>
<dbReference type="Pfam" id="PF01593">
    <property type="entry name" value="Amino_oxidase"/>
    <property type="match status" value="1"/>
</dbReference>
<organism evidence="13 18">
    <name type="scientific">Phytophthora rubi</name>
    <dbReference type="NCBI Taxonomy" id="129364"/>
    <lineage>
        <taxon>Eukaryota</taxon>
        <taxon>Sar</taxon>
        <taxon>Stramenopiles</taxon>
        <taxon>Oomycota</taxon>
        <taxon>Peronosporomycetes</taxon>
        <taxon>Peronosporales</taxon>
        <taxon>Peronosporaceae</taxon>
        <taxon>Phytophthora</taxon>
    </lineage>
</organism>
<keyword evidence="6 11" id="KW-0274">FAD</keyword>
<dbReference type="UniPathway" id="UPA00251">
    <property type="reaction ID" value="UER00324"/>
</dbReference>
<evidence type="ECO:0000259" key="12">
    <source>
        <dbReference type="Pfam" id="PF01593"/>
    </source>
</evidence>
<evidence type="ECO:0000313" key="15">
    <source>
        <dbReference type="EMBL" id="KAE9358397.1"/>
    </source>
</evidence>
<evidence type="ECO:0000256" key="9">
    <source>
        <dbReference type="ARBA" id="ARBA00023244"/>
    </source>
</evidence>
<evidence type="ECO:0000313" key="14">
    <source>
        <dbReference type="EMBL" id="KAE9051538.1"/>
    </source>
</evidence>
<reference evidence="16 18" key="1">
    <citation type="submission" date="2018-09" db="EMBL/GenBank/DDBJ databases">
        <title>Genomic investigation of the strawberry pathogen Phytophthora fragariae indicates pathogenicity is determined by transcriptional variation in three key races.</title>
        <authorList>
            <person name="Adams T.M."/>
            <person name="Armitage A.D."/>
            <person name="Sobczyk M.K."/>
            <person name="Bates H.J."/>
            <person name="Dunwell J.M."/>
            <person name="Nellist C.F."/>
            <person name="Harrison R.J."/>
        </authorList>
    </citation>
    <scope>NUCLEOTIDE SEQUENCE [LARGE SCALE GENOMIC DNA]</scope>
    <source>
        <strain evidence="14 16">SCRP249</strain>
        <strain evidence="13 18">SCRP324</strain>
        <strain evidence="15 17">SCRP333</strain>
    </source>
</reference>
<dbReference type="PANTHER" id="PTHR42923:SF3">
    <property type="entry name" value="PROTOPORPHYRINOGEN OXIDASE"/>
    <property type="match status" value="1"/>
</dbReference>
<evidence type="ECO:0000256" key="7">
    <source>
        <dbReference type="ARBA" id="ARBA00023002"/>
    </source>
</evidence>
<dbReference type="Proteomes" id="UP000435112">
    <property type="component" value="Unassembled WGS sequence"/>
</dbReference>
<keyword evidence="17" id="KW-1185">Reference proteome</keyword>
<dbReference type="InterPro" id="IPR036188">
    <property type="entry name" value="FAD/NAD-bd_sf"/>
</dbReference>
<gene>
    <name evidence="14" type="ORF">PR001_g1365</name>
    <name evidence="13" type="ORF">PR002_g1355</name>
    <name evidence="15" type="ORF">PR003_g1313</name>
</gene>
<feature type="domain" description="Amine oxidase" evidence="12">
    <location>
        <begin position="17"/>
        <end position="481"/>
    </location>
</feature>
<comment type="catalytic activity">
    <reaction evidence="10 11">
        <text>protoporphyrinogen IX + 3 O2 = protoporphyrin IX + 3 H2O2</text>
        <dbReference type="Rhea" id="RHEA:25576"/>
        <dbReference type="ChEBI" id="CHEBI:15379"/>
        <dbReference type="ChEBI" id="CHEBI:16240"/>
        <dbReference type="ChEBI" id="CHEBI:57306"/>
        <dbReference type="ChEBI" id="CHEBI:57307"/>
        <dbReference type="EC" id="1.3.3.4"/>
    </reaction>
</comment>
<comment type="subcellular location">
    <subcellularLocation>
        <location evidence="11">Mitochondrion inner membrane</location>
    </subcellularLocation>
</comment>
<evidence type="ECO:0000256" key="4">
    <source>
        <dbReference type="ARBA" id="ARBA00012867"/>
    </source>
</evidence>
<evidence type="ECO:0000256" key="10">
    <source>
        <dbReference type="ARBA" id="ARBA00047554"/>
    </source>
</evidence>
<keyword evidence="7 11" id="KW-0560">Oxidoreductase</keyword>
<dbReference type="EMBL" id="QXFV01000041">
    <property type="protein sequence ID" value="KAE9051538.1"/>
    <property type="molecule type" value="Genomic_DNA"/>
</dbReference>
<dbReference type="GO" id="GO:0005743">
    <property type="term" value="C:mitochondrial inner membrane"/>
    <property type="evidence" value="ECO:0007669"/>
    <property type="project" value="UniProtKB-SubCell"/>
</dbReference>
<evidence type="ECO:0000256" key="3">
    <source>
        <dbReference type="ARBA" id="ARBA00010551"/>
    </source>
</evidence>
<evidence type="ECO:0000256" key="2">
    <source>
        <dbReference type="ARBA" id="ARBA00005073"/>
    </source>
</evidence>
<evidence type="ECO:0000256" key="5">
    <source>
        <dbReference type="ARBA" id="ARBA00022630"/>
    </source>
</evidence>
<dbReference type="InterPro" id="IPR002937">
    <property type="entry name" value="Amino_oxidase"/>
</dbReference>
<comment type="function">
    <text evidence="1 11">Catalyzes the 6-electron oxidation of protoporphyrinogen-IX to form protoporphyrin-IX.</text>
</comment>
<evidence type="ECO:0000313" key="17">
    <source>
        <dbReference type="Proteomes" id="UP000434957"/>
    </source>
</evidence>
<dbReference type="InterPro" id="IPR050464">
    <property type="entry name" value="Zeta_carotene_desat/Oxidored"/>
</dbReference>
<evidence type="ECO:0000313" key="18">
    <source>
        <dbReference type="Proteomes" id="UP000435112"/>
    </source>
</evidence>
<evidence type="ECO:0000313" key="13">
    <source>
        <dbReference type="EMBL" id="KAE9046942.1"/>
    </source>
</evidence>
<dbReference type="Proteomes" id="UP000429607">
    <property type="component" value="Unassembled WGS sequence"/>
</dbReference>
<accession>A0A6A3NNL0</accession>
<keyword evidence="8 11" id="KW-0350">Heme biosynthesis</keyword>
<dbReference type="EMBL" id="QXFT01000035">
    <property type="protein sequence ID" value="KAE9358397.1"/>
    <property type="molecule type" value="Genomic_DNA"/>
</dbReference>
<dbReference type="AlphaFoldDB" id="A0A6A3NNL0"/>
<proteinExistence type="inferred from homology"/>
<dbReference type="SUPFAM" id="SSF51905">
    <property type="entry name" value="FAD/NAD(P)-binding domain"/>
    <property type="match status" value="1"/>
</dbReference>
<sequence length="495" mass="53437">MAGAGAARDVVVLGGGISGLTLAYFLRQALPKAAADATRIRVLDASSESGGWVRTARREGFLFEEGPRGFRPSRNGAEMLRLVEQLQLQSKMQAVGPAAQARYILRDGRVEKVPGSLLEMARWPLTLAVARAALRELFVKPGTLEDESVYNWTTRRFSPVVAERLLDPMASGIFGGDIRKLSMRACFPMLMDLEREHGSVVKSMLLGGAGGQDTLLDGTKKSDFVKKHEKSVSVSFADGMSTLMDALADRVTADPMADLLLNTKVTRLAVHGHNNGSTKGPSFVVESKDPMSGEIREPIKASHVFSTIPACYLAPAVKDSAPGLAEALDEIKFVDMGMVHVGYNEKVLSTEGFGYLIPTAEHEKVLGVVFDSNTFPVQNAEGKMQTRLSVMSGGAHFREVASLPEGELERNALDALKRHLGITRKPDYVRAMALTNGIPQYHVGFGQTLQRIEKQAARSAPGLFLGGNSFYGIGLADCVTQSKQLALKFAKSVSS</sequence>
<protein>
    <recommendedName>
        <fullName evidence="4 11">Protoporphyrinogen oxidase</fullName>
        <ecNumber evidence="4 11">1.3.3.4</ecNumber>
    </recommendedName>
</protein>
<dbReference type="EC" id="1.3.3.4" evidence="4 11"/>
<evidence type="ECO:0000256" key="8">
    <source>
        <dbReference type="ARBA" id="ARBA00023133"/>
    </source>
</evidence>
<name>A0A6A3NNL0_9STRA</name>